<organism evidence="1 2">
    <name type="scientific">Dothistroma septosporum (strain NZE10 / CBS 128990)</name>
    <name type="common">Red band needle blight fungus</name>
    <name type="synonym">Mycosphaerella pini</name>
    <dbReference type="NCBI Taxonomy" id="675120"/>
    <lineage>
        <taxon>Eukaryota</taxon>
        <taxon>Fungi</taxon>
        <taxon>Dikarya</taxon>
        <taxon>Ascomycota</taxon>
        <taxon>Pezizomycotina</taxon>
        <taxon>Dothideomycetes</taxon>
        <taxon>Dothideomycetidae</taxon>
        <taxon>Mycosphaerellales</taxon>
        <taxon>Mycosphaerellaceae</taxon>
        <taxon>Dothistroma</taxon>
    </lineage>
</organism>
<evidence type="ECO:0000313" key="2">
    <source>
        <dbReference type="Proteomes" id="UP000016933"/>
    </source>
</evidence>
<keyword evidence="2" id="KW-1185">Reference proteome</keyword>
<evidence type="ECO:0000313" key="1">
    <source>
        <dbReference type="EMBL" id="EME45211.1"/>
    </source>
</evidence>
<accession>N1PP63</accession>
<reference evidence="1 2" key="2">
    <citation type="journal article" date="2012" name="PLoS Pathog.">
        <title>Diverse lifestyles and strategies of plant pathogenesis encoded in the genomes of eighteen Dothideomycetes fungi.</title>
        <authorList>
            <person name="Ohm R.A."/>
            <person name="Feau N."/>
            <person name="Henrissat B."/>
            <person name="Schoch C.L."/>
            <person name="Horwitz B.A."/>
            <person name="Barry K.W."/>
            <person name="Condon B.J."/>
            <person name="Copeland A.C."/>
            <person name="Dhillon B."/>
            <person name="Glaser F."/>
            <person name="Hesse C.N."/>
            <person name="Kosti I."/>
            <person name="LaButti K."/>
            <person name="Lindquist E.A."/>
            <person name="Lucas S."/>
            <person name="Salamov A.A."/>
            <person name="Bradshaw R.E."/>
            <person name="Ciuffetti L."/>
            <person name="Hamelin R.C."/>
            <person name="Kema G.H.J."/>
            <person name="Lawrence C."/>
            <person name="Scott J.A."/>
            <person name="Spatafora J.W."/>
            <person name="Turgeon B.G."/>
            <person name="de Wit P.J.G.M."/>
            <person name="Zhong S."/>
            <person name="Goodwin S.B."/>
            <person name="Grigoriev I.V."/>
        </authorList>
    </citation>
    <scope>NUCLEOTIDE SEQUENCE [LARGE SCALE GENOMIC DNA]</scope>
    <source>
        <strain evidence="2">NZE10 / CBS 128990</strain>
    </source>
</reference>
<proteinExistence type="predicted"/>
<dbReference type="OMA" id="ENACIPT"/>
<dbReference type="HOGENOM" id="CLU_2003861_0_0_1"/>
<name>N1PP63_DOTSN</name>
<dbReference type="AlphaFoldDB" id="N1PP63"/>
<sequence>MPSLGVLPVNVRLPVCEHFYLDCSEDTWTTTSASTAMARRYDGFALARLFAAMPSLWPEIDLLKVLVLRDYLLDEQARRAVYPALAITRNIFEHNALQQKMSMDLRQWGIIGTSAMLNQLTSTE</sequence>
<dbReference type="EMBL" id="KB446538">
    <property type="protein sequence ID" value="EME45211.1"/>
    <property type="molecule type" value="Genomic_DNA"/>
</dbReference>
<gene>
    <name evidence="1" type="ORF">DOTSEDRAFT_33771</name>
</gene>
<reference evidence="2" key="1">
    <citation type="journal article" date="2012" name="PLoS Genet.">
        <title>The genomes of the fungal plant pathogens Cladosporium fulvum and Dothistroma septosporum reveal adaptation to different hosts and lifestyles but also signatures of common ancestry.</title>
        <authorList>
            <person name="de Wit P.J.G.M."/>
            <person name="van der Burgt A."/>
            <person name="Oekmen B."/>
            <person name="Stergiopoulos I."/>
            <person name="Abd-Elsalam K.A."/>
            <person name="Aerts A.L."/>
            <person name="Bahkali A.H."/>
            <person name="Beenen H.G."/>
            <person name="Chettri P."/>
            <person name="Cox M.P."/>
            <person name="Datema E."/>
            <person name="de Vries R.P."/>
            <person name="Dhillon B."/>
            <person name="Ganley A.R."/>
            <person name="Griffiths S.A."/>
            <person name="Guo Y."/>
            <person name="Hamelin R.C."/>
            <person name="Henrissat B."/>
            <person name="Kabir M.S."/>
            <person name="Jashni M.K."/>
            <person name="Kema G."/>
            <person name="Klaubauf S."/>
            <person name="Lapidus A."/>
            <person name="Levasseur A."/>
            <person name="Lindquist E."/>
            <person name="Mehrabi R."/>
            <person name="Ohm R.A."/>
            <person name="Owen T.J."/>
            <person name="Salamov A."/>
            <person name="Schwelm A."/>
            <person name="Schijlen E."/>
            <person name="Sun H."/>
            <person name="van den Burg H.A."/>
            <person name="van Ham R.C.H.J."/>
            <person name="Zhang S."/>
            <person name="Goodwin S.B."/>
            <person name="Grigoriev I.V."/>
            <person name="Collemare J."/>
            <person name="Bradshaw R.E."/>
        </authorList>
    </citation>
    <scope>NUCLEOTIDE SEQUENCE [LARGE SCALE GENOMIC DNA]</scope>
    <source>
        <strain evidence="2">NZE10 / CBS 128990</strain>
    </source>
</reference>
<protein>
    <submittedName>
        <fullName evidence="1">Uncharacterized protein</fullName>
    </submittedName>
</protein>
<dbReference type="Proteomes" id="UP000016933">
    <property type="component" value="Unassembled WGS sequence"/>
</dbReference>